<keyword evidence="12 14" id="KW-0472">Membrane</keyword>
<dbReference type="Pfam" id="PF03982">
    <property type="entry name" value="DAGAT"/>
    <property type="match status" value="1"/>
</dbReference>
<organism evidence="15">
    <name type="scientific">Haematococcus lacustris</name>
    <name type="common">Green alga</name>
    <name type="synonym">Haematococcus pluvialis</name>
    <dbReference type="NCBI Taxonomy" id="44745"/>
    <lineage>
        <taxon>Eukaryota</taxon>
        <taxon>Viridiplantae</taxon>
        <taxon>Chlorophyta</taxon>
        <taxon>core chlorophytes</taxon>
        <taxon>Chlorophyceae</taxon>
        <taxon>CS clade</taxon>
        <taxon>Chlamydomonadales</taxon>
        <taxon>Haematococcaceae</taxon>
        <taxon>Haematococcus</taxon>
    </lineage>
</organism>
<keyword evidence="10 14" id="KW-1133">Transmembrane helix</keyword>
<dbReference type="PANTHER" id="PTHR12317">
    <property type="entry name" value="DIACYLGLYCEROL O-ACYLTRANSFERASE"/>
    <property type="match status" value="1"/>
</dbReference>
<proteinExistence type="evidence at transcript level"/>
<evidence type="ECO:0000256" key="12">
    <source>
        <dbReference type="ARBA" id="ARBA00023136"/>
    </source>
</evidence>
<evidence type="ECO:0000256" key="10">
    <source>
        <dbReference type="ARBA" id="ARBA00022989"/>
    </source>
</evidence>
<keyword evidence="11" id="KW-0443">Lipid metabolism</keyword>
<accession>A0A873A147</accession>
<evidence type="ECO:0000256" key="7">
    <source>
        <dbReference type="ARBA" id="ARBA00022692"/>
    </source>
</evidence>
<feature type="transmembrane region" description="Helical" evidence="14">
    <location>
        <begin position="49"/>
        <end position="69"/>
    </location>
</feature>
<sequence>MAGDTASSDPAHSAAPASMWQSAQQKLALTIIMAQLIGPFIYWPVSLLLAYKSTFMMGFMAAYLVYIFVLDNTAHMQPQGSAPIRSLKFWRHLADYFPAKLHKTADLDPSGNYIFAAHPHGVACMSHTANFLTEASGFSKLYPGISLYPLLLDSHFFAPFHREIALRSGFRGISRQSCLNLLTARAGSAVFLVPGGAAEALLSQPGTCDLIMMKRKGIMRVALQTGASLVPVLAFGETSLFDVAEPKPGSFIATCQQLIRRLTGFAIPLIHGEGFWPNAKAFAPLPRALPVHTVVGAPLPVKRWQGSRDSPEFTAAVDALHAEYCQALKALWNTHKDTYAPKPPPGTPASVLSNGSVCYRRKSLEFVQ</sequence>
<evidence type="ECO:0000256" key="3">
    <source>
        <dbReference type="ARBA" id="ARBA00005189"/>
    </source>
</evidence>
<protein>
    <recommendedName>
        <fullName evidence="14">Acyltransferase</fullName>
        <ecNumber evidence="14">2.3.1.-</ecNumber>
    </recommendedName>
</protein>
<keyword evidence="7 14" id="KW-0812">Transmembrane</keyword>
<name>A0A873A147_HAELA</name>
<evidence type="ECO:0000256" key="8">
    <source>
        <dbReference type="ARBA" id="ARBA00022798"/>
    </source>
</evidence>
<dbReference type="CDD" id="cd07987">
    <property type="entry name" value="LPLAT_MGAT-like"/>
    <property type="match status" value="1"/>
</dbReference>
<keyword evidence="13 15" id="KW-0012">Acyltransferase</keyword>
<dbReference type="AlphaFoldDB" id="A0A873A147"/>
<reference evidence="15" key="1">
    <citation type="submission" date="2019-10" db="EMBL/GenBank/DDBJ databases">
        <title>Functional divergence of diacylglycerol acyltransferases in the unicellular green alga Haematococcus pluvialis.</title>
        <authorList>
            <person name="Ma H."/>
            <person name="Wu X."/>
            <person name="Wei Z."/>
            <person name="Zhao L."/>
            <person name="Li Z."/>
            <person name="Liang Q."/>
            <person name="Wang Y."/>
            <person name="Li Y."/>
            <person name="Huang L."/>
            <person name="Hu Q."/>
            <person name="Han D."/>
        </authorList>
    </citation>
    <scope>NUCLEOTIDE SEQUENCE</scope>
</reference>
<dbReference type="GO" id="GO:0006071">
    <property type="term" value="P:glycerol metabolic process"/>
    <property type="evidence" value="ECO:0007669"/>
    <property type="project" value="UniProtKB-KW"/>
</dbReference>
<dbReference type="PANTHER" id="PTHR12317:SF0">
    <property type="entry name" value="ACYLTRANSFERASE"/>
    <property type="match status" value="1"/>
</dbReference>
<evidence type="ECO:0000256" key="5">
    <source>
        <dbReference type="ARBA" id="ARBA00022516"/>
    </source>
</evidence>
<dbReference type="InterPro" id="IPR007130">
    <property type="entry name" value="DAGAT"/>
</dbReference>
<dbReference type="EMBL" id="MN561785">
    <property type="protein sequence ID" value="QOY44184.1"/>
    <property type="molecule type" value="mRNA"/>
</dbReference>
<evidence type="ECO:0000313" key="15">
    <source>
        <dbReference type="EMBL" id="QOY44184.1"/>
    </source>
</evidence>
<dbReference type="GO" id="GO:0019432">
    <property type="term" value="P:triglyceride biosynthetic process"/>
    <property type="evidence" value="ECO:0007669"/>
    <property type="project" value="TreeGrafter"/>
</dbReference>
<feature type="transmembrane region" description="Helical" evidence="14">
    <location>
        <begin position="27"/>
        <end position="43"/>
    </location>
</feature>
<evidence type="ECO:0000256" key="14">
    <source>
        <dbReference type="RuleBase" id="RU367023"/>
    </source>
</evidence>
<dbReference type="EC" id="2.3.1.-" evidence="14"/>
<evidence type="ECO:0000256" key="6">
    <source>
        <dbReference type="ARBA" id="ARBA00022679"/>
    </source>
</evidence>
<comment type="similarity">
    <text evidence="4 14">Belongs to the diacylglycerol acyltransferase family.</text>
</comment>
<evidence type="ECO:0000256" key="2">
    <source>
        <dbReference type="ARBA" id="ARBA00004771"/>
    </source>
</evidence>
<dbReference type="GO" id="GO:0004144">
    <property type="term" value="F:diacylglycerol O-acyltransferase activity"/>
    <property type="evidence" value="ECO:0007669"/>
    <property type="project" value="UniProtKB-ARBA"/>
</dbReference>
<comment type="pathway">
    <text evidence="2">Glycerolipid metabolism; triacylglycerol biosynthesis.</text>
</comment>
<evidence type="ECO:0000256" key="1">
    <source>
        <dbReference type="ARBA" id="ARBA00004477"/>
    </source>
</evidence>
<evidence type="ECO:0000256" key="11">
    <source>
        <dbReference type="ARBA" id="ARBA00023098"/>
    </source>
</evidence>
<dbReference type="GO" id="GO:0005789">
    <property type="term" value="C:endoplasmic reticulum membrane"/>
    <property type="evidence" value="ECO:0007669"/>
    <property type="project" value="UniProtKB-SubCell"/>
</dbReference>
<evidence type="ECO:0000256" key="9">
    <source>
        <dbReference type="ARBA" id="ARBA00022824"/>
    </source>
</evidence>
<keyword evidence="6 14" id="KW-0808">Transferase</keyword>
<keyword evidence="5" id="KW-0444">Lipid biosynthesis</keyword>
<evidence type="ECO:0000256" key="13">
    <source>
        <dbReference type="ARBA" id="ARBA00023315"/>
    </source>
</evidence>
<evidence type="ECO:0000256" key="4">
    <source>
        <dbReference type="ARBA" id="ARBA00005420"/>
    </source>
</evidence>
<comment type="pathway">
    <text evidence="3">Lipid metabolism.</text>
</comment>
<keyword evidence="8" id="KW-0319">Glycerol metabolism</keyword>
<keyword evidence="9 14" id="KW-0256">Endoplasmic reticulum</keyword>
<comment type="subcellular location">
    <subcellularLocation>
        <location evidence="1 14">Endoplasmic reticulum membrane</location>
        <topology evidence="1 14">Multi-pass membrane protein</topology>
    </subcellularLocation>
</comment>